<sequence>MNKKVLQVLYKFPKITQRQISKKLDISLGKVNSIIKFLEKEGYILEKESRNEEYKISIKGIDFLENYYKETHPEKAIILAAGESNFFEIPNALIEIDNEKIIERSINLLLKKKIKKIYIVCGYKAELFSYLETKYPQVQIICNNDYQKKGSFYSLLTLKDVCQEDIILLDSDIIYEEKALDYILETDKTNAILVSAEKGYKNESFIEEKNGKLWNISKDLRELANYSGEMLGVSKLSKNLLKDIYSLSVENDKFSYEYAIRECGIKNEIYTIHIDYLLWGEVSNDENYEQVKEYLYPSIKKIENISTVEFIKNYLKKELNIKDEDIDKIEPLGGMTNHNFKVELNGEKYVFRLPGEGCSCFVNRKNENYNVQLIQNLKIDAEIMHFNENSGVKIAKYIDRAETLNPITALKYKNKVATILKNLHNSNLVFGNQFDVFKEIIKYESEIEKLTSRKYSDYKVVRKKVFDLKEILKKIGIHLVPCHNDTVPENFIISNGKIHLIDWEYSGMNEVEWDIGAFCLECNFSKQETKEFIDIYFEGKPTKKNKVKVLIYQICQDFLWSLWTILKEENGENFGDYGKNRYYRAIQLLEELENEIKK</sequence>
<dbReference type="Pfam" id="PF01633">
    <property type="entry name" value="Choline_kinase"/>
    <property type="match status" value="1"/>
</dbReference>
<evidence type="ECO:0000313" key="2">
    <source>
        <dbReference type="EMBL" id="KUL99569.1"/>
    </source>
</evidence>
<dbReference type="GO" id="GO:0004305">
    <property type="term" value="F:ethanolamine kinase activity"/>
    <property type="evidence" value="ECO:0007669"/>
    <property type="project" value="TreeGrafter"/>
</dbReference>
<dbReference type="InterPro" id="IPR017190">
    <property type="entry name" value="Bifunc_CCT/choline_kinase"/>
</dbReference>
<dbReference type="Proteomes" id="UP000054800">
    <property type="component" value="Unassembled WGS sequence"/>
</dbReference>
<keyword evidence="2" id="KW-0808">Transferase</keyword>
<evidence type="ECO:0000313" key="3">
    <source>
        <dbReference type="Proteomes" id="UP000054800"/>
    </source>
</evidence>
<dbReference type="SUPFAM" id="SSF56112">
    <property type="entry name" value="Protein kinase-like (PK-like)"/>
    <property type="match status" value="1"/>
</dbReference>
<dbReference type="CDD" id="cd05151">
    <property type="entry name" value="ChoK-like"/>
    <property type="match status" value="1"/>
</dbReference>
<dbReference type="GO" id="GO:0006646">
    <property type="term" value="P:phosphatidylethanolamine biosynthetic process"/>
    <property type="evidence" value="ECO:0007669"/>
    <property type="project" value="TreeGrafter"/>
</dbReference>
<dbReference type="Gene3D" id="1.10.10.10">
    <property type="entry name" value="Winged helix-like DNA-binding domain superfamily/Winged helix DNA-binding domain"/>
    <property type="match status" value="1"/>
</dbReference>
<dbReference type="InterPro" id="IPR036390">
    <property type="entry name" value="WH_DNA-bd_sf"/>
</dbReference>
<feature type="domain" description="MobA-like NTP transferase" evidence="1">
    <location>
        <begin position="76"/>
        <end position="199"/>
    </location>
</feature>
<dbReference type="PANTHER" id="PTHR22603">
    <property type="entry name" value="CHOLINE/ETHANOALAMINE KINASE"/>
    <property type="match status" value="1"/>
</dbReference>
<dbReference type="OrthoDB" id="9803871at2"/>
<dbReference type="InterPro" id="IPR011009">
    <property type="entry name" value="Kinase-like_dom_sf"/>
</dbReference>
<evidence type="ECO:0000259" key="1">
    <source>
        <dbReference type="Pfam" id="PF12804"/>
    </source>
</evidence>
<reference evidence="2 3" key="1">
    <citation type="submission" date="2015-10" db="EMBL/GenBank/DDBJ databases">
        <authorList>
            <person name="Gilbert D.G."/>
        </authorList>
    </citation>
    <scope>NUCLEOTIDE SEQUENCE [LARGE SCALE GENOMIC DNA]</scope>
    <source>
        <strain evidence="2 3">ChDC F311</strain>
    </source>
</reference>
<proteinExistence type="predicted"/>
<dbReference type="RefSeq" id="WP_023041714.1">
    <property type="nucleotide sequence ID" value="NZ_CP022122.1"/>
</dbReference>
<dbReference type="InterPro" id="IPR036388">
    <property type="entry name" value="WH-like_DNA-bd_sf"/>
</dbReference>
<dbReference type="InterPro" id="IPR029044">
    <property type="entry name" value="Nucleotide-diphossugar_trans"/>
</dbReference>
<dbReference type="InterPro" id="IPR025877">
    <property type="entry name" value="MobA-like_NTP_Trfase"/>
</dbReference>
<dbReference type="EMBL" id="LMVH01000001">
    <property type="protein sequence ID" value="KUL99569.1"/>
    <property type="molecule type" value="Genomic_DNA"/>
</dbReference>
<dbReference type="Gene3D" id="3.30.200.20">
    <property type="entry name" value="Phosphorylase Kinase, domain 1"/>
    <property type="match status" value="1"/>
</dbReference>
<dbReference type="PANTHER" id="PTHR22603:SF66">
    <property type="entry name" value="ETHANOLAMINE KINASE"/>
    <property type="match status" value="1"/>
</dbReference>
<dbReference type="Gene3D" id="3.90.1200.10">
    <property type="match status" value="1"/>
</dbReference>
<dbReference type="PIRSF" id="PIRSF037383">
    <property type="entry name" value="LicCA"/>
    <property type="match status" value="1"/>
</dbReference>
<organism evidence="2 3">
    <name type="scientific">Fusobacterium nucleatum subsp. nucleatum</name>
    <dbReference type="NCBI Taxonomy" id="76856"/>
    <lineage>
        <taxon>Bacteria</taxon>
        <taxon>Fusobacteriati</taxon>
        <taxon>Fusobacteriota</taxon>
        <taxon>Fusobacteriia</taxon>
        <taxon>Fusobacteriales</taxon>
        <taxon>Fusobacteriaceae</taxon>
        <taxon>Fusobacterium</taxon>
    </lineage>
</organism>
<keyword evidence="2" id="KW-0418">Kinase</keyword>
<dbReference type="GO" id="GO:0016779">
    <property type="term" value="F:nucleotidyltransferase activity"/>
    <property type="evidence" value="ECO:0007669"/>
    <property type="project" value="UniProtKB-ARBA"/>
</dbReference>
<dbReference type="Gene3D" id="3.90.550.10">
    <property type="entry name" value="Spore Coat Polysaccharide Biosynthesis Protein SpsA, Chain A"/>
    <property type="match status" value="1"/>
</dbReference>
<dbReference type="GO" id="GO:0005737">
    <property type="term" value="C:cytoplasm"/>
    <property type="evidence" value="ECO:0007669"/>
    <property type="project" value="TreeGrafter"/>
</dbReference>
<dbReference type="SUPFAM" id="SSF53448">
    <property type="entry name" value="Nucleotide-diphospho-sugar transferases"/>
    <property type="match status" value="1"/>
</dbReference>
<dbReference type="AlphaFoldDB" id="A0A117MWK0"/>
<accession>A0A117MWK0</accession>
<name>A0A117MWK0_FUSNC</name>
<gene>
    <name evidence="2" type="ORF">RO03_08685</name>
</gene>
<comment type="caution">
    <text evidence="2">The sequence shown here is derived from an EMBL/GenBank/DDBJ whole genome shotgun (WGS) entry which is preliminary data.</text>
</comment>
<dbReference type="Pfam" id="PF13412">
    <property type="entry name" value="HTH_24"/>
    <property type="match status" value="1"/>
</dbReference>
<dbReference type="Pfam" id="PF12804">
    <property type="entry name" value="NTP_transf_3"/>
    <property type="match status" value="1"/>
</dbReference>
<protein>
    <submittedName>
        <fullName evidence="2">Choline kinase</fullName>
    </submittedName>
</protein>
<dbReference type="SUPFAM" id="SSF46785">
    <property type="entry name" value="Winged helix' DNA-binding domain"/>
    <property type="match status" value="1"/>
</dbReference>